<feature type="region of interest" description="Disordered" evidence="11">
    <location>
        <begin position="1"/>
        <end position="52"/>
    </location>
</feature>
<dbReference type="AlphaFoldDB" id="A0A7S4UQG2"/>
<evidence type="ECO:0000256" key="7">
    <source>
        <dbReference type="ARBA" id="ARBA00022989"/>
    </source>
</evidence>
<dbReference type="GO" id="GO:0001508">
    <property type="term" value="P:action potential"/>
    <property type="evidence" value="ECO:0007669"/>
    <property type="project" value="TreeGrafter"/>
</dbReference>
<comment type="subcellular location">
    <subcellularLocation>
        <location evidence="1">Membrane</location>
        <topology evidence="1">Multi-pass membrane protein</topology>
    </subcellularLocation>
</comment>
<dbReference type="InterPro" id="IPR028325">
    <property type="entry name" value="VG_K_chnl"/>
</dbReference>
<feature type="compositionally biased region" description="Acidic residues" evidence="11">
    <location>
        <begin position="30"/>
        <end position="42"/>
    </location>
</feature>
<evidence type="ECO:0000256" key="4">
    <source>
        <dbReference type="ARBA" id="ARBA00022692"/>
    </source>
</evidence>
<dbReference type="EMBL" id="HBNR01030032">
    <property type="protein sequence ID" value="CAE4583721.1"/>
    <property type="molecule type" value="Transcribed_RNA"/>
</dbReference>
<evidence type="ECO:0000256" key="10">
    <source>
        <dbReference type="ARBA" id="ARBA00023303"/>
    </source>
</evidence>
<sequence length="389" mass="42987">MEGRTVRTERAASSGHCNEVGSLSSASELSDGDTDDSSDMEDCAPTLPAESRPAPVSWRRTVHNFLTNSPEVPKALGIAAAVYQLGAAAMVIGLFAVDNVTDPTVTTKSYWRTELTFTLVWAAEYGLRLWSCVEELPPSKDRLEACRGRLFQAVRPMMLLDLCSLISLVVDLAIEENSYRGVAALRMLRLLTLYRIERDFKIFGPMFGVLTDMRAQLFATLGIAILVLSVASIAMYYVEAPTNDEFDSVLISMWWCTTALTTVGYGDIVPKTTLGRVLASIVAFMGTGMFGLFAGIIAEGFREAWNKDKRFQRRRQRASAAQQTPQGGSPRALLQPLEEMLRRRDAEMLLRLEKIELQVAQVRAEAREHALLVRGLVRELSPAGSVKSL</sequence>
<keyword evidence="10" id="KW-0407">Ion channel</keyword>
<evidence type="ECO:0000256" key="5">
    <source>
        <dbReference type="ARBA" id="ARBA00022826"/>
    </source>
</evidence>
<feature type="domain" description="Ion transport" evidence="13">
    <location>
        <begin position="113"/>
        <end position="303"/>
    </location>
</feature>
<feature type="transmembrane region" description="Helical" evidence="12">
    <location>
        <begin position="217"/>
        <end position="238"/>
    </location>
</feature>
<dbReference type="GO" id="GO:0008076">
    <property type="term" value="C:voltage-gated potassium channel complex"/>
    <property type="evidence" value="ECO:0007669"/>
    <property type="project" value="InterPro"/>
</dbReference>
<evidence type="ECO:0000256" key="12">
    <source>
        <dbReference type="SAM" id="Phobius"/>
    </source>
</evidence>
<keyword evidence="7 12" id="KW-1133">Transmembrane helix</keyword>
<keyword evidence="8" id="KW-0406">Ion transport</keyword>
<dbReference type="Pfam" id="PF00520">
    <property type="entry name" value="Ion_trans"/>
    <property type="match status" value="1"/>
</dbReference>
<evidence type="ECO:0000256" key="1">
    <source>
        <dbReference type="ARBA" id="ARBA00004141"/>
    </source>
</evidence>
<feature type="compositionally biased region" description="Basic and acidic residues" evidence="11">
    <location>
        <begin position="1"/>
        <end position="10"/>
    </location>
</feature>
<evidence type="ECO:0000256" key="8">
    <source>
        <dbReference type="ARBA" id="ARBA00023065"/>
    </source>
</evidence>
<accession>A0A7S4UQG2</accession>
<organism evidence="14">
    <name type="scientific">Alexandrium monilatum</name>
    <dbReference type="NCBI Taxonomy" id="311494"/>
    <lineage>
        <taxon>Eukaryota</taxon>
        <taxon>Sar</taxon>
        <taxon>Alveolata</taxon>
        <taxon>Dinophyceae</taxon>
        <taxon>Gonyaulacales</taxon>
        <taxon>Pyrocystaceae</taxon>
        <taxon>Alexandrium</taxon>
    </lineage>
</organism>
<keyword evidence="3" id="KW-0633">Potassium transport</keyword>
<keyword evidence="4 12" id="KW-0812">Transmembrane</keyword>
<dbReference type="PRINTS" id="PR00169">
    <property type="entry name" value="KCHANNEL"/>
</dbReference>
<evidence type="ECO:0000259" key="13">
    <source>
        <dbReference type="Pfam" id="PF00520"/>
    </source>
</evidence>
<evidence type="ECO:0000256" key="9">
    <source>
        <dbReference type="ARBA" id="ARBA00023136"/>
    </source>
</evidence>
<keyword evidence="5" id="KW-0631">Potassium channel</keyword>
<dbReference type="GO" id="GO:0005249">
    <property type="term" value="F:voltage-gated potassium channel activity"/>
    <property type="evidence" value="ECO:0007669"/>
    <property type="project" value="InterPro"/>
</dbReference>
<evidence type="ECO:0000313" key="14">
    <source>
        <dbReference type="EMBL" id="CAE4583721.1"/>
    </source>
</evidence>
<keyword evidence="6" id="KW-0630">Potassium</keyword>
<feature type="transmembrane region" description="Helical" evidence="12">
    <location>
        <begin position="75"/>
        <end position="95"/>
    </location>
</feature>
<proteinExistence type="predicted"/>
<reference evidence="14" key="1">
    <citation type="submission" date="2021-01" db="EMBL/GenBank/DDBJ databases">
        <authorList>
            <person name="Corre E."/>
            <person name="Pelletier E."/>
            <person name="Niang G."/>
            <person name="Scheremetjew M."/>
            <person name="Finn R."/>
            <person name="Kale V."/>
            <person name="Holt S."/>
            <person name="Cochrane G."/>
            <person name="Meng A."/>
            <person name="Brown T."/>
            <person name="Cohen L."/>
        </authorList>
    </citation>
    <scope>NUCLEOTIDE SEQUENCE</scope>
    <source>
        <strain evidence="14">CCMP3105</strain>
    </source>
</reference>
<dbReference type="PANTHER" id="PTHR11537:SF254">
    <property type="entry name" value="POTASSIUM VOLTAGE-GATED CHANNEL PROTEIN SHAB"/>
    <property type="match status" value="1"/>
</dbReference>
<evidence type="ECO:0000256" key="3">
    <source>
        <dbReference type="ARBA" id="ARBA00022538"/>
    </source>
</evidence>
<protein>
    <recommendedName>
        <fullName evidence="13">Ion transport domain-containing protein</fullName>
    </recommendedName>
</protein>
<dbReference type="PANTHER" id="PTHR11537">
    <property type="entry name" value="VOLTAGE-GATED POTASSIUM CHANNEL"/>
    <property type="match status" value="1"/>
</dbReference>
<dbReference type="SUPFAM" id="SSF81324">
    <property type="entry name" value="Voltage-gated potassium channels"/>
    <property type="match status" value="1"/>
</dbReference>
<evidence type="ECO:0000256" key="2">
    <source>
        <dbReference type="ARBA" id="ARBA00022448"/>
    </source>
</evidence>
<evidence type="ECO:0000256" key="6">
    <source>
        <dbReference type="ARBA" id="ARBA00022958"/>
    </source>
</evidence>
<feature type="transmembrane region" description="Helical" evidence="12">
    <location>
        <begin position="277"/>
        <end position="301"/>
    </location>
</feature>
<dbReference type="Gene3D" id="1.10.287.70">
    <property type="match status" value="1"/>
</dbReference>
<evidence type="ECO:0000256" key="11">
    <source>
        <dbReference type="SAM" id="MobiDB-lite"/>
    </source>
</evidence>
<gene>
    <name evidence="14" type="ORF">AMON00008_LOCUS20493</name>
</gene>
<name>A0A7S4UQG2_9DINO</name>
<dbReference type="InterPro" id="IPR005821">
    <property type="entry name" value="Ion_trans_dom"/>
</dbReference>
<keyword evidence="2" id="KW-0813">Transport</keyword>
<keyword evidence="9 12" id="KW-0472">Membrane</keyword>